<comment type="caution">
    <text evidence="2">The sequence shown here is derived from an EMBL/GenBank/DDBJ whole genome shotgun (WGS) entry which is preliminary data.</text>
</comment>
<feature type="signal peptide" evidence="1">
    <location>
        <begin position="1"/>
        <end position="18"/>
    </location>
</feature>
<keyword evidence="1" id="KW-0732">Signal</keyword>
<reference evidence="2" key="1">
    <citation type="submission" date="2023-11" db="EMBL/GenBank/DDBJ databases">
        <authorList>
            <person name="Alioto T."/>
            <person name="Alioto T."/>
            <person name="Gomez Garrido J."/>
        </authorList>
    </citation>
    <scope>NUCLEOTIDE SEQUENCE</scope>
</reference>
<evidence type="ECO:0000313" key="2">
    <source>
        <dbReference type="EMBL" id="CAK4030452.1"/>
    </source>
</evidence>
<accession>A0AAI8Z102</accession>
<feature type="chain" id="PRO_5042483187" evidence="1">
    <location>
        <begin position="19"/>
        <end position="406"/>
    </location>
</feature>
<protein>
    <submittedName>
        <fullName evidence="2">Uncharacterized protein</fullName>
    </submittedName>
</protein>
<sequence>MFTRFVCLAVAASTFVSGAAILDNEVAINPAASHVEEVSLRRMGLSSKGRYRRQMNPNSNCSTFGIDFQDGGSYFINSQLNESFTAVSEFEGCNNDTASVVLVNDQSSDQYECTSVPTVPNDTPEMTTCPITNNEMSSGNWSLILIGNNGNGNPFAYQRDFYLTVGVPNTTTVTSTVTFTETSTPIATITSISTDIITSTVGGNVVTQPGGTNVRTATGRAVTVTSTVVKPKRFTRWTSEVKSLTATITPSCTVPARPDFPDPRCHIYPTVVPVPSNLYIQTQGNQQAPMHKLARRSPDSPTVTVTASDVDSTTTTVTASTSTVTGESATTETVTTTRAGQTLRGDVALKTTTIAGSTRTITKVSYSVAYETKTFSLTWTYRVTSTPAASASACKRKGGHFLYDSI</sequence>
<dbReference type="AlphaFoldDB" id="A0AAI8Z102"/>
<name>A0AAI8Z102_9PEZI</name>
<organism evidence="2 3">
    <name type="scientific">Lecanosticta acicola</name>
    <dbReference type="NCBI Taxonomy" id="111012"/>
    <lineage>
        <taxon>Eukaryota</taxon>
        <taxon>Fungi</taxon>
        <taxon>Dikarya</taxon>
        <taxon>Ascomycota</taxon>
        <taxon>Pezizomycotina</taxon>
        <taxon>Dothideomycetes</taxon>
        <taxon>Dothideomycetidae</taxon>
        <taxon>Mycosphaerellales</taxon>
        <taxon>Mycosphaerellaceae</taxon>
        <taxon>Lecanosticta</taxon>
    </lineage>
</organism>
<dbReference type="Proteomes" id="UP001296104">
    <property type="component" value="Unassembled WGS sequence"/>
</dbReference>
<evidence type="ECO:0000313" key="3">
    <source>
        <dbReference type="Proteomes" id="UP001296104"/>
    </source>
</evidence>
<dbReference type="EMBL" id="CAVMBE010000036">
    <property type="protein sequence ID" value="CAK4030452.1"/>
    <property type="molecule type" value="Genomic_DNA"/>
</dbReference>
<gene>
    <name evidence="2" type="ORF">LECACI_7A005610</name>
</gene>
<proteinExistence type="predicted"/>
<keyword evidence="3" id="KW-1185">Reference proteome</keyword>
<evidence type="ECO:0000256" key="1">
    <source>
        <dbReference type="SAM" id="SignalP"/>
    </source>
</evidence>